<feature type="region of interest" description="Disordered" evidence="5">
    <location>
        <begin position="188"/>
        <end position="211"/>
    </location>
</feature>
<reference evidence="7 8" key="1">
    <citation type="submission" date="2015-11" db="EMBL/GenBank/DDBJ databases">
        <authorList>
            <person name="Sahl J."/>
            <person name="Wagner D."/>
            <person name="Keim P."/>
        </authorList>
    </citation>
    <scope>NUCLEOTIDE SEQUENCE [LARGE SCALE GENOMIC DNA]</scope>
    <source>
        <strain evidence="7 8">AZ-4-2-10-S1-D7</strain>
    </source>
</reference>
<evidence type="ECO:0000256" key="5">
    <source>
        <dbReference type="SAM" id="MobiDB-lite"/>
    </source>
</evidence>
<dbReference type="Gene3D" id="1.10.357.10">
    <property type="entry name" value="Tetracycline Repressor, domain 2"/>
    <property type="match status" value="1"/>
</dbReference>
<dbReference type="GO" id="GO:0003677">
    <property type="term" value="F:DNA binding"/>
    <property type="evidence" value="ECO:0007669"/>
    <property type="project" value="UniProtKB-UniRule"/>
</dbReference>
<dbReference type="RefSeq" id="WP_060967313.1">
    <property type="nucleotide sequence ID" value="NZ_CM003769.1"/>
</dbReference>
<keyword evidence="2 4" id="KW-0238">DNA-binding</keyword>
<proteinExistence type="predicted"/>
<evidence type="ECO:0000313" key="7">
    <source>
        <dbReference type="EMBL" id="KWZ33126.1"/>
    </source>
</evidence>
<evidence type="ECO:0000256" key="1">
    <source>
        <dbReference type="ARBA" id="ARBA00023015"/>
    </source>
</evidence>
<dbReference type="Proteomes" id="UP000070434">
    <property type="component" value="Chromosome 3"/>
</dbReference>
<dbReference type="InterPro" id="IPR001647">
    <property type="entry name" value="HTH_TetR"/>
</dbReference>
<dbReference type="InterPro" id="IPR009057">
    <property type="entry name" value="Homeodomain-like_sf"/>
</dbReference>
<keyword evidence="1" id="KW-0805">Transcription regulation</keyword>
<feature type="DNA-binding region" description="H-T-H motif" evidence="4">
    <location>
        <begin position="26"/>
        <end position="45"/>
    </location>
</feature>
<dbReference type="SUPFAM" id="SSF46689">
    <property type="entry name" value="Homeodomain-like"/>
    <property type="match status" value="1"/>
</dbReference>
<dbReference type="AlphaFoldDB" id="A0AAW3PVZ5"/>
<gene>
    <name evidence="7" type="ORF">WS64_19100</name>
</gene>
<dbReference type="PROSITE" id="PS50977">
    <property type="entry name" value="HTH_TETR_2"/>
    <property type="match status" value="1"/>
</dbReference>
<dbReference type="PRINTS" id="PR00455">
    <property type="entry name" value="HTHTETR"/>
</dbReference>
<feature type="domain" description="HTH tetR-type" evidence="6">
    <location>
        <begin position="3"/>
        <end position="63"/>
    </location>
</feature>
<comment type="caution">
    <text evidence="7">The sequence shown here is derived from an EMBL/GenBank/DDBJ whole genome shotgun (WGS) entry which is preliminary data.</text>
</comment>
<evidence type="ECO:0000256" key="4">
    <source>
        <dbReference type="PROSITE-ProRule" id="PRU00335"/>
    </source>
</evidence>
<dbReference type="EMBL" id="LNJP01000002">
    <property type="protein sequence ID" value="KWZ33126.1"/>
    <property type="molecule type" value="Genomic_DNA"/>
</dbReference>
<dbReference type="Pfam" id="PF00440">
    <property type="entry name" value="TetR_N"/>
    <property type="match status" value="1"/>
</dbReference>
<dbReference type="PANTHER" id="PTHR47506:SF1">
    <property type="entry name" value="HTH-TYPE TRANSCRIPTIONAL REGULATOR YJDC"/>
    <property type="match status" value="1"/>
</dbReference>
<organism evidence="7 8">
    <name type="scientific">Burkholderia anthina</name>
    <dbReference type="NCBI Taxonomy" id="179879"/>
    <lineage>
        <taxon>Bacteria</taxon>
        <taxon>Pseudomonadati</taxon>
        <taxon>Pseudomonadota</taxon>
        <taxon>Betaproteobacteria</taxon>
        <taxon>Burkholderiales</taxon>
        <taxon>Burkholderiaceae</taxon>
        <taxon>Burkholderia</taxon>
        <taxon>Burkholderia cepacia complex</taxon>
    </lineage>
</organism>
<protein>
    <submittedName>
        <fullName evidence="7">TetR family transcriptional regulator</fullName>
    </submittedName>
</protein>
<keyword evidence="3" id="KW-0804">Transcription</keyword>
<sequence length="211" mass="23655">MRANKRQLVVDKATELFSRHGFHPVGVDWIIDDSGVARMTLYRHFASKDELIREVLVQRYDLIVGSIDAQLQHVVDPVERVKTIFDWYAAWFRTPEFAGCLFERALAEFGTAYAPISDVAIRYRRKMVEWIGELIAALVPLETANRLATVFMMLLDGATVEARAFNDSAAAGRAWQAAHALLEQAMHTAGSPAEVRQRDPNGLTSGGRPEQ</sequence>
<dbReference type="PANTHER" id="PTHR47506">
    <property type="entry name" value="TRANSCRIPTIONAL REGULATORY PROTEIN"/>
    <property type="match status" value="1"/>
</dbReference>
<evidence type="ECO:0000256" key="3">
    <source>
        <dbReference type="ARBA" id="ARBA00023163"/>
    </source>
</evidence>
<name>A0AAW3PVZ5_9BURK</name>
<evidence type="ECO:0000313" key="8">
    <source>
        <dbReference type="Proteomes" id="UP000070434"/>
    </source>
</evidence>
<dbReference type="SUPFAM" id="SSF48498">
    <property type="entry name" value="Tetracyclin repressor-like, C-terminal domain"/>
    <property type="match status" value="1"/>
</dbReference>
<dbReference type="InterPro" id="IPR036271">
    <property type="entry name" value="Tet_transcr_reg_TetR-rel_C_sf"/>
</dbReference>
<accession>A0AAW3PVZ5</accession>
<evidence type="ECO:0000259" key="6">
    <source>
        <dbReference type="PROSITE" id="PS50977"/>
    </source>
</evidence>
<evidence type="ECO:0000256" key="2">
    <source>
        <dbReference type="ARBA" id="ARBA00023125"/>
    </source>
</evidence>